<proteinExistence type="predicted"/>
<keyword evidence="1 2" id="KW-0238">DNA-binding</keyword>
<keyword evidence="5" id="KW-1185">Reference proteome</keyword>
<dbReference type="OrthoDB" id="9810250at2"/>
<evidence type="ECO:0000256" key="1">
    <source>
        <dbReference type="ARBA" id="ARBA00023125"/>
    </source>
</evidence>
<dbReference type="InterPro" id="IPR001647">
    <property type="entry name" value="HTH_TetR"/>
</dbReference>
<evidence type="ECO:0000313" key="4">
    <source>
        <dbReference type="EMBL" id="AYG00548.1"/>
    </source>
</evidence>
<evidence type="ECO:0000256" key="2">
    <source>
        <dbReference type="PROSITE-ProRule" id="PRU00335"/>
    </source>
</evidence>
<dbReference type="KEGG" id="lact:D7I46_05240"/>
<dbReference type="PANTHER" id="PTHR43479:SF7">
    <property type="entry name" value="TETR-FAMILY TRANSCRIPTIONAL REGULATOR"/>
    <property type="match status" value="1"/>
</dbReference>
<dbReference type="Gene3D" id="1.10.357.10">
    <property type="entry name" value="Tetracycline Repressor, domain 2"/>
    <property type="match status" value="1"/>
</dbReference>
<feature type="DNA-binding region" description="H-T-H motif" evidence="2">
    <location>
        <begin position="31"/>
        <end position="50"/>
    </location>
</feature>
<dbReference type="RefSeq" id="WP_120771936.1">
    <property type="nucleotide sequence ID" value="NZ_CP032627.1"/>
</dbReference>
<organism evidence="4 5">
    <name type="scientific">Lactococcus allomyrinae</name>
    <dbReference type="NCBI Taxonomy" id="2419773"/>
    <lineage>
        <taxon>Bacteria</taxon>
        <taxon>Bacillati</taxon>
        <taxon>Bacillota</taxon>
        <taxon>Bacilli</taxon>
        <taxon>Lactobacillales</taxon>
        <taxon>Streptococcaceae</taxon>
        <taxon>Lactococcus</taxon>
    </lineage>
</organism>
<sequence>MAHDTRKDRTRIQLRDAMIQLLHEKSFDQISTTELVKIAKVSRSSFYTHYQDKYDMIEAYQRRLFETIQYVFEKNNGNLHATMLETFEFLQRNQIYAALLSENGSKEIHQFMLQKLKDLLQNSIFPQDSKRNNLGKLGEIYATTYYANAIFGTTQSWLRRNQKETPTQIADLLQELIN</sequence>
<evidence type="ECO:0000259" key="3">
    <source>
        <dbReference type="PROSITE" id="PS50977"/>
    </source>
</evidence>
<dbReference type="InterPro" id="IPR050624">
    <property type="entry name" value="HTH-type_Tx_Regulator"/>
</dbReference>
<protein>
    <submittedName>
        <fullName evidence="4">TetR/AcrR family transcriptional regulator</fullName>
    </submittedName>
</protein>
<dbReference type="AlphaFoldDB" id="A0A387BDG7"/>
<feature type="domain" description="HTH tetR-type" evidence="3">
    <location>
        <begin position="8"/>
        <end position="68"/>
    </location>
</feature>
<gene>
    <name evidence="4" type="ORF">D7I46_05240</name>
</gene>
<dbReference type="SUPFAM" id="SSF46689">
    <property type="entry name" value="Homeodomain-like"/>
    <property type="match status" value="1"/>
</dbReference>
<dbReference type="GO" id="GO:0003677">
    <property type="term" value="F:DNA binding"/>
    <property type="evidence" value="ECO:0007669"/>
    <property type="project" value="UniProtKB-UniRule"/>
</dbReference>
<dbReference type="InterPro" id="IPR009057">
    <property type="entry name" value="Homeodomain-like_sf"/>
</dbReference>
<evidence type="ECO:0000313" key="5">
    <source>
        <dbReference type="Proteomes" id="UP000269374"/>
    </source>
</evidence>
<dbReference type="InterPro" id="IPR039532">
    <property type="entry name" value="TetR_C_Firmicutes"/>
</dbReference>
<dbReference type="PANTHER" id="PTHR43479">
    <property type="entry name" value="ACREF/ENVCD OPERON REPRESSOR-RELATED"/>
    <property type="match status" value="1"/>
</dbReference>
<dbReference type="EMBL" id="CP032627">
    <property type="protein sequence ID" value="AYG00548.1"/>
    <property type="molecule type" value="Genomic_DNA"/>
</dbReference>
<dbReference type="Pfam" id="PF00440">
    <property type="entry name" value="TetR_N"/>
    <property type="match status" value="1"/>
</dbReference>
<name>A0A387BDG7_9LACT</name>
<dbReference type="PROSITE" id="PS50977">
    <property type="entry name" value="HTH_TETR_2"/>
    <property type="match status" value="1"/>
</dbReference>
<reference evidence="4 5" key="1">
    <citation type="submission" date="2018-09" db="EMBL/GenBank/DDBJ databases">
        <title>Genome sequencing of strain 1JSPR-7.</title>
        <authorList>
            <person name="Heo J."/>
            <person name="Kim S.-J."/>
            <person name="Kwon S.-W."/>
        </authorList>
    </citation>
    <scope>NUCLEOTIDE SEQUENCE [LARGE SCALE GENOMIC DNA]</scope>
    <source>
        <strain evidence="4 5">1JSPR-7</strain>
    </source>
</reference>
<dbReference type="Pfam" id="PF14278">
    <property type="entry name" value="TetR_C_8"/>
    <property type="match status" value="1"/>
</dbReference>
<dbReference type="Proteomes" id="UP000269374">
    <property type="component" value="Chromosome"/>
</dbReference>
<accession>A0A387BDG7</accession>